<dbReference type="Gene3D" id="1.20.1600.10">
    <property type="entry name" value="Outer membrane efflux proteins (OEP)"/>
    <property type="match status" value="1"/>
</dbReference>
<dbReference type="GO" id="GO:0015562">
    <property type="term" value="F:efflux transmembrane transporter activity"/>
    <property type="evidence" value="ECO:0007669"/>
    <property type="project" value="InterPro"/>
</dbReference>
<dbReference type="InterPro" id="IPR010131">
    <property type="entry name" value="MdtP/NodT-like"/>
</dbReference>
<gene>
    <name evidence="1" type="ORF">CR159_17510</name>
</gene>
<dbReference type="EMBL" id="PDNW01000018">
    <property type="protein sequence ID" value="PLC48618.1"/>
    <property type="molecule type" value="Genomic_DNA"/>
</dbReference>
<dbReference type="AlphaFoldDB" id="A0A2N4U0S2"/>
<evidence type="ECO:0000313" key="1">
    <source>
        <dbReference type="EMBL" id="PLC48618.1"/>
    </source>
</evidence>
<dbReference type="OrthoDB" id="9769048at2"/>
<comment type="caution">
    <text evidence="1">The sequence shown here is derived from an EMBL/GenBank/DDBJ whole genome shotgun (WGS) entry which is preliminary data.</text>
</comment>
<name>A0A2N4U0S2_9BURK</name>
<dbReference type="PANTHER" id="PTHR30203">
    <property type="entry name" value="OUTER MEMBRANE CATION EFFLUX PROTEIN"/>
    <property type="match status" value="1"/>
</dbReference>
<evidence type="ECO:0000313" key="2">
    <source>
        <dbReference type="Proteomes" id="UP000234190"/>
    </source>
</evidence>
<proteinExistence type="predicted"/>
<protein>
    <submittedName>
        <fullName evidence="1">Transporter</fullName>
    </submittedName>
</protein>
<reference evidence="1 2" key="1">
    <citation type="submission" date="2017-10" db="EMBL/GenBank/DDBJ databases">
        <title>Two draft genome sequences of Pusillimonas sp. strains isolated from a nitrate- and radionuclide-contaminated groundwater in Russia.</title>
        <authorList>
            <person name="Grouzdev D.S."/>
            <person name="Tourova T.P."/>
            <person name="Goeva M.A."/>
            <person name="Babich T.L."/>
            <person name="Sokolova D.S."/>
            <person name="Abdullin R."/>
            <person name="Poltaraus A.B."/>
            <person name="Toshchakov S.V."/>
            <person name="Nazina T.N."/>
        </authorList>
    </citation>
    <scope>NUCLEOTIDE SEQUENCE [LARGE SCALE GENOMIC DNA]</scope>
    <source>
        <strain evidence="1 2">JR1/69-3-13</strain>
    </source>
</reference>
<sequence>MFAVIPPRASPRVLVSAAVRVGFLCVLLVTASGSAYGQGAGLTLEEALAQATNRSAAIQASESSISASLNAVISAGELPDPVLKLGIDSVPIEGPMRYSVSRDSMTMRRIGIEQEWVSADKRGRRERLADQQVNRARADLILQTANTRQQTAIAWLNAAYAQRALQLSNVLMTQMTEELTTTRASYRGLRATAVDVTQTQMLRSQTKDSLFKAQQDLRSALISLSRWVAAPVIRVEGKVPSLHSKVSSLTLQELNRVQPELLLAEREISIADAATAVATSNRSPNWTWGVTYQQRGSQYQDMVSVGVSIPLPIARANRQDRDVAQAAAMGNRARFILRETQRGVQADIENLSTALANGRERVDSLNTTLLPAAERQVGLATAAYKASTGSLAYVFKAKRELLDAKLQILELELDVAQIWARLEYQIIPNNDESTQRVSHAAD</sequence>
<dbReference type="Proteomes" id="UP000234190">
    <property type="component" value="Unassembled WGS sequence"/>
</dbReference>
<dbReference type="PANTHER" id="PTHR30203:SF24">
    <property type="entry name" value="BLR4935 PROTEIN"/>
    <property type="match status" value="1"/>
</dbReference>
<dbReference type="SUPFAM" id="SSF56954">
    <property type="entry name" value="Outer membrane efflux proteins (OEP)"/>
    <property type="match status" value="1"/>
</dbReference>
<accession>A0A2N4U0S2</accession>
<keyword evidence="2" id="KW-1185">Reference proteome</keyword>
<organism evidence="1 2">
    <name type="scientific">Pollutimonas subterranea</name>
    <dbReference type="NCBI Taxonomy" id="2045210"/>
    <lineage>
        <taxon>Bacteria</taxon>
        <taxon>Pseudomonadati</taxon>
        <taxon>Pseudomonadota</taxon>
        <taxon>Betaproteobacteria</taxon>
        <taxon>Burkholderiales</taxon>
        <taxon>Alcaligenaceae</taxon>
        <taxon>Pollutimonas</taxon>
    </lineage>
</organism>